<organism evidence="2 3">
    <name type="scientific">Candidatus Sulfobium mesophilum</name>
    <dbReference type="NCBI Taxonomy" id="2016548"/>
    <lineage>
        <taxon>Bacteria</taxon>
        <taxon>Pseudomonadati</taxon>
        <taxon>Nitrospirota</taxon>
        <taxon>Nitrospiria</taxon>
        <taxon>Nitrospirales</taxon>
        <taxon>Nitrospiraceae</taxon>
        <taxon>Candidatus Sulfobium</taxon>
    </lineage>
</organism>
<proteinExistence type="predicted"/>
<accession>A0A2U3QKB1</accession>
<dbReference type="AlphaFoldDB" id="A0A2U3QKB1"/>
<name>A0A2U3QKB1_9BACT</name>
<keyword evidence="3" id="KW-1185">Reference proteome</keyword>
<evidence type="ECO:0008006" key="4">
    <source>
        <dbReference type="Google" id="ProtNLM"/>
    </source>
</evidence>
<gene>
    <name evidence="2" type="ORF">NBG4_730002</name>
</gene>
<evidence type="ECO:0000313" key="3">
    <source>
        <dbReference type="Proteomes" id="UP000245125"/>
    </source>
</evidence>
<reference evidence="3" key="1">
    <citation type="submission" date="2018-03" db="EMBL/GenBank/DDBJ databases">
        <authorList>
            <person name="Zecchin S."/>
        </authorList>
    </citation>
    <scope>NUCLEOTIDE SEQUENCE [LARGE SCALE GENOMIC DNA]</scope>
</reference>
<dbReference type="EMBL" id="OUUY01000123">
    <property type="protein sequence ID" value="SPQ01822.1"/>
    <property type="molecule type" value="Genomic_DNA"/>
</dbReference>
<sequence>MKKHNINLAVLLIFFFLGAACSSEPGIDKSKFKKLNASAHALKTARIGGASYRQLTEQAVNLSAEVIALKNKVTTKEEKELLDAYSDLSGMYHDGLLLWKYQLEFAPFDFVPKGRIYVGQDIEPIVSKYHFTTESHLYRPTGQQWKSLPEDSIMIVWNNADAQLKIIENMANYR</sequence>
<dbReference type="Proteomes" id="UP000245125">
    <property type="component" value="Unassembled WGS sequence"/>
</dbReference>
<dbReference type="PROSITE" id="PS51257">
    <property type="entry name" value="PROKAR_LIPOPROTEIN"/>
    <property type="match status" value="1"/>
</dbReference>
<evidence type="ECO:0000256" key="1">
    <source>
        <dbReference type="SAM" id="SignalP"/>
    </source>
</evidence>
<keyword evidence="1" id="KW-0732">Signal</keyword>
<feature type="signal peptide" evidence="1">
    <location>
        <begin position="1"/>
        <end position="19"/>
    </location>
</feature>
<protein>
    <recommendedName>
        <fullName evidence="4">Lipoprotein</fullName>
    </recommendedName>
</protein>
<evidence type="ECO:0000313" key="2">
    <source>
        <dbReference type="EMBL" id="SPQ01822.1"/>
    </source>
</evidence>
<feature type="chain" id="PRO_5015626758" description="Lipoprotein" evidence="1">
    <location>
        <begin position="20"/>
        <end position="174"/>
    </location>
</feature>